<dbReference type="RefSeq" id="WP_305998138.1">
    <property type="nucleotide sequence ID" value="NZ_JASNFN010000001.1"/>
</dbReference>
<name>A0ABT9I738_9ACTN</name>
<dbReference type="InterPro" id="IPR036412">
    <property type="entry name" value="HAD-like_sf"/>
</dbReference>
<dbReference type="Gene3D" id="3.40.50.1000">
    <property type="entry name" value="HAD superfamily/HAD-like"/>
    <property type="match status" value="1"/>
</dbReference>
<dbReference type="InterPro" id="IPR023214">
    <property type="entry name" value="HAD_sf"/>
</dbReference>
<dbReference type="Pfam" id="PF12710">
    <property type="entry name" value="HAD"/>
    <property type="match status" value="1"/>
</dbReference>
<dbReference type="InterPro" id="IPR050582">
    <property type="entry name" value="HAD-like_SerB"/>
</dbReference>
<dbReference type="EMBL" id="JASNFN010000001">
    <property type="protein sequence ID" value="MDP5181386.1"/>
    <property type="molecule type" value="Genomic_DNA"/>
</dbReference>
<evidence type="ECO:0000313" key="2">
    <source>
        <dbReference type="EMBL" id="MDP5181386.1"/>
    </source>
</evidence>
<sequence>MPRLSVRGRRAAQTAGEIRAHVAGAASAAAAEVASPPAVEPDLTAAAFFDVDNTMMMGASLFWFARGLAARKYFSSRDLARFVWQQAKFRIAGNESADDMLTIRENALAFVAGREVSEIQQAGEEIYDELMADRIWSGTRVLAQQHLDAGQRVWLVTATPIELASIIAQRLGLTGALGTVSEIVDGRYTGRLVGELMHGPAKAEAVLALAEREGLDLTRCTAYSDSANDLPMLSLTGTAVAVNPDTELRAEARALGWPIRDFRTGRKAAKIGVPTVAAAALSGGLVGGALALRRRNKLPWWAAQPPAPVAGPRPTLLQAPKTLLRRSSSW</sequence>
<comment type="caution">
    <text evidence="2">The sequence shown here is derived from an EMBL/GenBank/DDBJ whole genome shotgun (WGS) entry which is preliminary data.</text>
</comment>
<comment type="similarity">
    <text evidence="1">Belongs to the HAD-like hydrolase superfamily. SerB family.</text>
</comment>
<dbReference type="PANTHER" id="PTHR43344:SF15">
    <property type="entry name" value="PHOSPHOSERINE PHOSPHATASE SERB1"/>
    <property type="match status" value="1"/>
</dbReference>
<dbReference type="NCBIfam" id="TIGR01488">
    <property type="entry name" value="HAD-SF-IB"/>
    <property type="match status" value="1"/>
</dbReference>
<dbReference type="SUPFAM" id="SSF56784">
    <property type="entry name" value="HAD-like"/>
    <property type="match status" value="1"/>
</dbReference>
<evidence type="ECO:0000313" key="3">
    <source>
        <dbReference type="Proteomes" id="UP001233673"/>
    </source>
</evidence>
<keyword evidence="3" id="KW-1185">Reference proteome</keyword>
<dbReference type="Gene3D" id="1.20.1440.100">
    <property type="entry name" value="SG protein - dephosphorylation function"/>
    <property type="match status" value="1"/>
</dbReference>
<dbReference type="CDD" id="cd02612">
    <property type="entry name" value="HAD_PGPPase"/>
    <property type="match status" value="1"/>
</dbReference>
<gene>
    <name evidence="2" type="ORF">QOZ88_01930</name>
</gene>
<dbReference type="Proteomes" id="UP001233673">
    <property type="component" value="Unassembled WGS sequence"/>
</dbReference>
<dbReference type="GO" id="GO:0016787">
    <property type="term" value="F:hydrolase activity"/>
    <property type="evidence" value="ECO:0007669"/>
    <property type="project" value="UniProtKB-KW"/>
</dbReference>
<reference evidence="3" key="1">
    <citation type="submission" date="2023-05" db="EMBL/GenBank/DDBJ databases">
        <title>Draft genome of Pseudofrankia sp. BMG5.37.</title>
        <authorList>
            <person name="Gtari M."/>
            <person name="Ghodhbane F."/>
            <person name="Sbissi I."/>
        </authorList>
    </citation>
    <scope>NUCLEOTIDE SEQUENCE [LARGE SCALE GENOMIC DNA]</scope>
    <source>
        <strain evidence="3">BMG 814</strain>
    </source>
</reference>
<evidence type="ECO:0000256" key="1">
    <source>
        <dbReference type="ARBA" id="ARBA00009184"/>
    </source>
</evidence>
<organism evidence="2 3">
    <name type="scientific">Blastococcus carthaginiensis</name>
    <dbReference type="NCBI Taxonomy" id="3050034"/>
    <lineage>
        <taxon>Bacteria</taxon>
        <taxon>Bacillati</taxon>
        <taxon>Actinomycetota</taxon>
        <taxon>Actinomycetes</taxon>
        <taxon>Geodermatophilales</taxon>
        <taxon>Geodermatophilaceae</taxon>
        <taxon>Blastococcus</taxon>
    </lineage>
</organism>
<proteinExistence type="inferred from homology"/>
<accession>A0ABT9I738</accession>
<protein>
    <submittedName>
        <fullName evidence="2">HAD-IB family hydrolase</fullName>
    </submittedName>
</protein>
<keyword evidence="2" id="KW-0378">Hydrolase</keyword>
<dbReference type="NCBIfam" id="TIGR01490">
    <property type="entry name" value="HAD-SF-IB-hyp1"/>
    <property type="match status" value="1"/>
</dbReference>
<dbReference type="InterPro" id="IPR006385">
    <property type="entry name" value="HAD_hydro_SerB1"/>
</dbReference>
<dbReference type="PANTHER" id="PTHR43344">
    <property type="entry name" value="PHOSPHOSERINE PHOSPHATASE"/>
    <property type="match status" value="1"/>
</dbReference>